<evidence type="ECO:0000313" key="2">
    <source>
        <dbReference type="Proteomes" id="UP000029914"/>
    </source>
</evidence>
<dbReference type="STRING" id="558173.CDOO_10740"/>
<reference evidence="1 2" key="1">
    <citation type="submission" date="2013-09" db="EMBL/GenBank/DDBJ databases">
        <title>Complete genome sequence of Corynebacterium doosanense CAU 212(T) (=DSM 45436(T)), isolated from activated sludge.</title>
        <authorList>
            <person name="Schaffert L."/>
            <person name="Albersmeier A."/>
            <person name="Kalinowski J."/>
            <person name="Ruckert C."/>
        </authorList>
    </citation>
    <scope>NUCLEOTIDE SEQUENCE [LARGE SCALE GENOMIC DNA]</scope>
    <source>
        <strain evidence="1 2">CAU 212</strain>
    </source>
</reference>
<evidence type="ECO:0000313" key="1">
    <source>
        <dbReference type="EMBL" id="AIT61692.1"/>
    </source>
</evidence>
<organism evidence="1 2">
    <name type="scientific">Corynebacterium doosanense CAU 212 = DSM 45436</name>
    <dbReference type="NCBI Taxonomy" id="558173"/>
    <lineage>
        <taxon>Bacteria</taxon>
        <taxon>Bacillati</taxon>
        <taxon>Actinomycetota</taxon>
        <taxon>Actinomycetes</taxon>
        <taxon>Mycobacteriales</taxon>
        <taxon>Corynebacteriaceae</taxon>
        <taxon>Corynebacterium</taxon>
    </lineage>
</organism>
<proteinExistence type="predicted"/>
<dbReference type="AlphaFoldDB" id="A0A097IHS1"/>
<dbReference type="KEGG" id="cdo:CDOO_10740"/>
<dbReference type="PANTHER" id="PTHR31793:SF24">
    <property type="entry name" value="LONG-CHAIN ACYL-COA THIOESTERASE FADM"/>
    <property type="match status" value="1"/>
</dbReference>
<dbReference type="RefSeq" id="WP_018020611.1">
    <property type="nucleotide sequence ID" value="NZ_AQUX01000001.1"/>
</dbReference>
<gene>
    <name evidence="1" type="ORF">CDOO_10740</name>
</gene>
<dbReference type="EMBL" id="CP006764">
    <property type="protein sequence ID" value="AIT61692.1"/>
    <property type="molecule type" value="Genomic_DNA"/>
</dbReference>
<dbReference type="InterPro" id="IPR029069">
    <property type="entry name" value="HotDog_dom_sf"/>
</dbReference>
<dbReference type="Proteomes" id="UP000029914">
    <property type="component" value="Chromosome"/>
</dbReference>
<accession>A0A097IHS1</accession>
<dbReference type="HOGENOM" id="CLU_101141_2_0_11"/>
<dbReference type="GO" id="GO:0047617">
    <property type="term" value="F:fatty acyl-CoA hydrolase activity"/>
    <property type="evidence" value="ECO:0007669"/>
    <property type="project" value="TreeGrafter"/>
</dbReference>
<dbReference type="OrthoDB" id="9799036at2"/>
<dbReference type="InterPro" id="IPR050563">
    <property type="entry name" value="4-hydroxybenzoyl-CoA_TE"/>
</dbReference>
<dbReference type="Gene3D" id="3.10.129.10">
    <property type="entry name" value="Hotdog Thioesterase"/>
    <property type="match status" value="1"/>
</dbReference>
<dbReference type="Pfam" id="PF13279">
    <property type="entry name" value="4HBT_2"/>
    <property type="match status" value="1"/>
</dbReference>
<dbReference type="SUPFAM" id="SSF54637">
    <property type="entry name" value="Thioesterase/thiol ester dehydrase-isomerase"/>
    <property type="match status" value="1"/>
</dbReference>
<dbReference type="CDD" id="cd00586">
    <property type="entry name" value="4HBT"/>
    <property type="match status" value="1"/>
</dbReference>
<keyword evidence="2" id="KW-1185">Reference proteome</keyword>
<dbReference type="eggNOG" id="COG0824">
    <property type="taxonomic scope" value="Bacteria"/>
</dbReference>
<protein>
    <submittedName>
        <fullName evidence="1">Thioesterase</fullName>
    </submittedName>
</protein>
<sequence length="173" mass="19796">MSADNNDSDGAVHYTTLPVRWSDFDRHGHIMNANYLEFAQEARLEYGEHFFFSRGLEFNVFVRRVEADYFRPIQPDTTHVHIETQAVEVGTTSFVTRQEIKDRQKRLACVVETVQVAIDMSTLMPRELTKAEIGIITQAPEKKPPEDIQDAEVEEDGLVDLDNLEDSGYGDIF</sequence>
<name>A0A097IHS1_9CORY</name>
<dbReference type="PANTHER" id="PTHR31793">
    <property type="entry name" value="4-HYDROXYBENZOYL-COA THIOESTERASE FAMILY MEMBER"/>
    <property type="match status" value="1"/>
</dbReference>